<sequence>MTLLAWELKKLLKHRLTRVLLGLCLVLVTAEPLALGFANLGFGTEVASPTWESRARVVQATADAAAWHG</sequence>
<dbReference type="STRING" id="411471.SUBVAR_06662"/>
<dbReference type="HOGENOM" id="CLU_2782202_0_0_9"/>
<feature type="non-terminal residue" evidence="1">
    <location>
        <position position="69"/>
    </location>
</feature>
<evidence type="ECO:0000313" key="1">
    <source>
        <dbReference type="EMBL" id="EFB75035.1"/>
    </source>
</evidence>
<protein>
    <submittedName>
        <fullName evidence="1">Uncharacterized protein</fullName>
    </submittedName>
</protein>
<dbReference type="EMBL" id="ACBY02000044">
    <property type="protein sequence ID" value="EFB75035.1"/>
    <property type="molecule type" value="Genomic_DNA"/>
</dbReference>
<evidence type="ECO:0000313" key="2">
    <source>
        <dbReference type="Proteomes" id="UP000003438"/>
    </source>
</evidence>
<organism evidence="1 2">
    <name type="scientific">Subdoligranulum variabile DSM 15176</name>
    <dbReference type="NCBI Taxonomy" id="411471"/>
    <lineage>
        <taxon>Bacteria</taxon>
        <taxon>Bacillati</taxon>
        <taxon>Bacillota</taxon>
        <taxon>Clostridia</taxon>
        <taxon>Eubacteriales</taxon>
        <taxon>Oscillospiraceae</taxon>
        <taxon>Subdoligranulum</taxon>
    </lineage>
</organism>
<proteinExistence type="predicted"/>
<name>D1PQJ3_9FIRM</name>
<dbReference type="RefSeq" id="WP_007048021.1">
    <property type="nucleotide sequence ID" value="NZ_GG704770.1"/>
</dbReference>
<gene>
    <name evidence="1" type="ORF">SUBVAR_06662</name>
</gene>
<dbReference type="Proteomes" id="UP000003438">
    <property type="component" value="Unassembled WGS sequence"/>
</dbReference>
<keyword evidence="2" id="KW-1185">Reference proteome</keyword>
<reference evidence="1" key="1">
    <citation type="submission" date="2009-12" db="EMBL/GenBank/DDBJ databases">
        <authorList>
            <person name="Weinstock G."/>
            <person name="Sodergren E."/>
            <person name="Clifton S."/>
            <person name="Fulton L."/>
            <person name="Fulton B."/>
            <person name="Courtney L."/>
            <person name="Fronick C."/>
            <person name="Harrison M."/>
            <person name="Strong C."/>
            <person name="Farmer C."/>
            <person name="Delahaunty K."/>
            <person name="Markovic C."/>
            <person name="Hall O."/>
            <person name="Minx P."/>
            <person name="Tomlinson C."/>
            <person name="Mitreva M."/>
            <person name="Nelson J."/>
            <person name="Hou S."/>
            <person name="Wollam A."/>
            <person name="Pepin K.H."/>
            <person name="Johnson M."/>
            <person name="Bhonagiri V."/>
            <person name="Nash W.E."/>
            <person name="Warren W."/>
            <person name="Chinwalla A."/>
            <person name="Mardis E.R."/>
            <person name="Wilson R.K."/>
        </authorList>
    </citation>
    <scope>NUCLEOTIDE SEQUENCE [LARGE SCALE GENOMIC DNA]</scope>
    <source>
        <strain evidence="1">DSM 15176</strain>
    </source>
</reference>
<accession>D1PQJ3</accession>
<comment type="caution">
    <text evidence="1">The sequence shown here is derived from an EMBL/GenBank/DDBJ whole genome shotgun (WGS) entry which is preliminary data.</text>
</comment>
<dbReference type="AlphaFoldDB" id="D1PQJ3"/>